<comment type="catalytic activity">
    <reaction evidence="1 8">
        <text>a 4-O-methyl-thymidine in DNA + L-cysteinyl-[protein] = a thymidine in DNA + S-methyl-L-cysteinyl-[protein]</text>
        <dbReference type="Rhea" id="RHEA:53428"/>
        <dbReference type="Rhea" id="RHEA-COMP:10131"/>
        <dbReference type="Rhea" id="RHEA-COMP:10132"/>
        <dbReference type="Rhea" id="RHEA-COMP:13555"/>
        <dbReference type="Rhea" id="RHEA-COMP:13556"/>
        <dbReference type="ChEBI" id="CHEBI:29950"/>
        <dbReference type="ChEBI" id="CHEBI:82612"/>
        <dbReference type="ChEBI" id="CHEBI:137386"/>
        <dbReference type="ChEBI" id="CHEBI:137387"/>
        <dbReference type="EC" id="2.1.1.63"/>
    </reaction>
</comment>
<dbReference type="Pfam" id="PF02870">
    <property type="entry name" value="Methyltransf_1N"/>
    <property type="match status" value="1"/>
</dbReference>
<dbReference type="InterPro" id="IPR014048">
    <property type="entry name" value="MethylDNA_cys_MeTrfase_DNA-bd"/>
</dbReference>
<keyword evidence="12" id="KW-1185">Reference proteome</keyword>
<organism evidence="11 12">
    <name type="scientific">Gluconobacter kondonii</name>
    <dbReference type="NCBI Taxonomy" id="941463"/>
    <lineage>
        <taxon>Bacteria</taxon>
        <taxon>Pseudomonadati</taxon>
        <taxon>Pseudomonadota</taxon>
        <taxon>Alphaproteobacteria</taxon>
        <taxon>Acetobacterales</taxon>
        <taxon>Acetobacteraceae</taxon>
        <taxon>Gluconobacter</taxon>
    </lineage>
</organism>
<dbReference type="InterPro" id="IPR036217">
    <property type="entry name" value="MethylDNA_cys_MeTrfase_DNAb"/>
</dbReference>
<dbReference type="SUPFAM" id="SSF53155">
    <property type="entry name" value="Methylated DNA-protein cysteine methyltransferase domain"/>
    <property type="match status" value="1"/>
</dbReference>
<keyword evidence="4 8" id="KW-0808">Transferase</keyword>
<comment type="subcellular location">
    <subcellularLocation>
        <location evidence="8">Cytoplasm</location>
    </subcellularLocation>
</comment>
<dbReference type="NCBIfam" id="TIGR00589">
    <property type="entry name" value="ogt"/>
    <property type="match status" value="1"/>
</dbReference>
<evidence type="ECO:0000313" key="11">
    <source>
        <dbReference type="EMBL" id="GLQ65698.1"/>
    </source>
</evidence>
<gene>
    <name evidence="11" type="ORF">GCM10007870_12820</name>
</gene>
<comment type="miscellaneous">
    <text evidence="8">This enzyme catalyzes only one turnover and therefore is not strictly catalytic. According to one definition, an enzyme is a biocatalyst that acts repeatedly and over many reaction cycles.</text>
</comment>
<evidence type="ECO:0000259" key="9">
    <source>
        <dbReference type="Pfam" id="PF01035"/>
    </source>
</evidence>
<name>A0ABQ5WRG7_9PROT</name>
<dbReference type="PANTHER" id="PTHR10815">
    <property type="entry name" value="METHYLATED-DNA--PROTEIN-CYSTEINE METHYLTRANSFERASE"/>
    <property type="match status" value="1"/>
</dbReference>
<evidence type="ECO:0000256" key="1">
    <source>
        <dbReference type="ARBA" id="ARBA00001286"/>
    </source>
</evidence>
<feature type="active site" description="Nucleophile; methyl group acceptor" evidence="8">
    <location>
        <position position="157"/>
    </location>
</feature>
<dbReference type="Proteomes" id="UP001156629">
    <property type="component" value="Unassembled WGS sequence"/>
</dbReference>
<comment type="catalytic activity">
    <reaction evidence="7 8">
        <text>a 6-O-methyl-2'-deoxyguanosine in DNA + L-cysteinyl-[protein] = S-methyl-L-cysteinyl-[protein] + a 2'-deoxyguanosine in DNA</text>
        <dbReference type="Rhea" id="RHEA:24000"/>
        <dbReference type="Rhea" id="RHEA-COMP:10131"/>
        <dbReference type="Rhea" id="RHEA-COMP:10132"/>
        <dbReference type="Rhea" id="RHEA-COMP:11367"/>
        <dbReference type="Rhea" id="RHEA-COMP:11368"/>
        <dbReference type="ChEBI" id="CHEBI:29950"/>
        <dbReference type="ChEBI" id="CHEBI:82612"/>
        <dbReference type="ChEBI" id="CHEBI:85445"/>
        <dbReference type="ChEBI" id="CHEBI:85448"/>
        <dbReference type="EC" id="2.1.1.63"/>
    </reaction>
</comment>
<reference evidence="12" key="1">
    <citation type="journal article" date="2019" name="Int. J. Syst. Evol. Microbiol.">
        <title>The Global Catalogue of Microorganisms (GCM) 10K type strain sequencing project: providing services to taxonomists for standard genome sequencing and annotation.</title>
        <authorList>
            <consortium name="The Broad Institute Genomics Platform"/>
            <consortium name="The Broad Institute Genome Sequencing Center for Infectious Disease"/>
            <person name="Wu L."/>
            <person name="Ma J."/>
        </authorList>
    </citation>
    <scope>NUCLEOTIDE SEQUENCE [LARGE SCALE GENOMIC DNA]</scope>
    <source>
        <strain evidence="12">NBRC 3266</strain>
    </source>
</reference>
<keyword evidence="5 8" id="KW-0227">DNA damage</keyword>
<accession>A0ABQ5WRG7</accession>
<evidence type="ECO:0000256" key="6">
    <source>
        <dbReference type="ARBA" id="ARBA00023204"/>
    </source>
</evidence>
<evidence type="ECO:0000256" key="2">
    <source>
        <dbReference type="ARBA" id="ARBA00022490"/>
    </source>
</evidence>
<evidence type="ECO:0000313" key="12">
    <source>
        <dbReference type="Proteomes" id="UP001156629"/>
    </source>
</evidence>
<dbReference type="GO" id="GO:0008168">
    <property type="term" value="F:methyltransferase activity"/>
    <property type="evidence" value="ECO:0007669"/>
    <property type="project" value="UniProtKB-KW"/>
</dbReference>
<feature type="domain" description="Methylated-DNA-[protein]-cysteine S-methyltransferase DNA binding" evidence="9">
    <location>
        <begin position="109"/>
        <end position="187"/>
    </location>
</feature>
<evidence type="ECO:0000256" key="8">
    <source>
        <dbReference type="HAMAP-Rule" id="MF_00772"/>
    </source>
</evidence>
<dbReference type="Pfam" id="PF01035">
    <property type="entry name" value="DNA_binding_1"/>
    <property type="match status" value="1"/>
</dbReference>
<feature type="domain" description="Methylguanine DNA methyltransferase ribonuclease-like" evidence="10">
    <location>
        <begin position="47"/>
        <end position="101"/>
    </location>
</feature>
<keyword evidence="6 8" id="KW-0234">DNA repair</keyword>
<keyword evidence="3 8" id="KW-0489">Methyltransferase</keyword>
<sequence>MFILHIGAMRYAIFAWLKSLALYGNAAGLTVLSGSGTVSFMPQLSCHSPFGALTISEDEGQIVALDWGWGRDQEETPLLLKARDLLERYFDGESVDFDTLPYRPYGTPYRQKVWDALRRIPYGKTRTYADIAAEVGGSARSVGGAVGANPIPILIPCHRVVGRAGLGGYSGLGGIADKHAMLHLEGVL</sequence>
<comment type="similarity">
    <text evidence="8">Belongs to the MGMT family.</text>
</comment>
<evidence type="ECO:0000256" key="3">
    <source>
        <dbReference type="ARBA" id="ARBA00022603"/>
    </source>
</evidence>
<dbReference type="InterPro" id="IPR036388">
    <property type="entry name" value="WH-like_DNA-bd_sf"/>
</dbReference>
<proteinExistence type="inferred from homology"/>
<dbReference type="InterPro" id="IPR001497">
    <property type="entry name" value="MethylDNA_cys_MeTrfase_AS"/>
</dbReference>
<dbReference type="InterPro" id="IPR023546">
    <property type="entry name" value="MGMT"/>
</dbReference>
<keyword evidence="2 8" id="KW-0963">Cytoplasm</keyword>
<dbReference type="Gene3D" id="1.10.10.10">
    <property type="entry name" value="Winged helix-like DNA-binding domain superfamily/Winged helix DNA-binding domain"/>
    <property type="match status" value="1"/>
</dbReference>
<evidence type="ECO:0000256" key="7">
    <source>
        <dbReference type="ARBA" id="ARBA00049348"/>
    </source>
</evidence>
<dbReference type="PROSITE" id="PS00374">
    <property type="entry name" value="MGMT"/>
    <property type="match status" value="1"/>
</dbReference>
<dbReference type="HAMAP" id="MF_00772">
    <property type="entry name" value="OGT"/>
    <property type="match status" value="1"/>
</dbReference>
<comment type="caution">
    <text evidence="11">The sequence shown here is derived from an EMBL/GenBank/DDBJ whole genome shotgun (WGS) entry which is preliminary data.</text>
</comment>
<dbReference type="CDD" id="cd06445">
    <property type="entry name" value="ATase"/>
    <property type="match status" value="1"/>
</dbReference>
<dbReference type="Gene3D" id="3.30.160.70">
    <property type="entry name" value="Methylated DNA-protein cysteine methyltransferase domain"/>
    <property type="match status" value="1"/>
</dbReference>
<evidence type="ECO:0000256" key="5">
    <source>
        <dbReference type="ARBA" id="ARBA00022763"/>
    </source>
</evidence>
<dbReference type="SUPFAM" id="SSF46767">
    <property type="entry name" value="Methylated DNA-protein cysteine methyltransferase, C-terminal domain"/>
    <property type="match status" value="1"/>
</dbReference>
<dbReference type="EC" id="2.1.1.63" evidence="8"/>
<dbReference type="InterPro" id="IPR036631">
    <property type="entry name" value="MGMT_N_sf"/>
</dbReference>
<dbReference type="GO" id="GO:0032259">
    <property type="term" value="P:methylation"/>
    <property type="evidence" value="ECO:0007669"/>
    <property type="project" value="UniProtKB-KW"/>
</dbReference>
<protein>
    <recommendedName>
        <fullName evidence="8">Methylated-DNA--protein-cysteine methyltransferase</fullName>
        <ecNumber evidence="8">2.1.1.63</ecNumber>
    </recommendedName>
    <alternativeName>
        <fullName evidence="8">6-O-methylguanine-DNA methyltransferase</fullName>
        <shortName evidence="8">MGMT</shortName>
    </alternativeName>
    <alternativeName>
        <fullName evidence="8">O-6-methylguanine-DNA-alkyltransferase</fullName>
    </alternativeName>
</protein>
<dbReference type="EMBL" id="BSNV01000005">
    <property type="protein sequence ID" value="GLQ65698.1"/>
    <property type="molecule type" value="Genomic_DNA"/>
</dbReference>
<dbReference type="InterPro" id="IPR008332">
    <property type="entry name" value="MethylG_MeTrfase_N"/>
</dbReference>
<evidence type="ECO:0000256" key="4">
    <source>
        <dbReference type="ARBA" id="ARBA00022679"/>
    </source>
</evidence>
<evidence type="ECO:0000259" key="10">
    <source>
        <dbReference type="Pfam" id="PF02870"/>
    </source>
</evidence>
<dbReference type="PANTHER" id="PTHR10815:SF13">
    <property type="entry name" value="METHYLATED-DNA--PROTEIN-CYSTEINE METHYLTRANSFERASE"/>
    <property type="match status" value="1"/>
</dbReference>
<comment type="function">
    <text evidence="8">Involved in the cellular defense against the biological effects of O6-methylguanine (O6-MeG) and O4-methylthymine (O4-MeT) in DNA. Repairs the methylated nucleobase in DNA by stoichiometrically transferring the methyl group to a cysteine residue in the enzyme. This is a suicide reaction: the enzyme is irreversibly inactivated.</text>
</comment>